<keyword evidence="1" id="KW-1133">Transmembrane helix</keyword>
<accession>A0A182JQW2</accession>
<keyword evidence="3" id="KW-1185">Reference proteome</keyword>
<sequence>MSSVSIPKKSHLETKVLLRSSSFQKLCSIPYSFKIEGELKTNFLISAELLNILILYIFDLPPAIQSYKEHIKTVIKLLKIATRAYVISIYLKFMTTILFNQYIFKLCKQLKGYCEVAAGDYILESSKNVTPTSNVRRGIQQNVPRSQKPNILHLIIRYKTAVLTIMTYTCILYTALQIISLLTALWWSSDIPFGLLFLMLDLSYMGFIMSKV</sequence>
<feature type="transmembrane region" description="Helical" evidence="1">
    <location>
        <begin position="43"/>
        <end position="64"/>
    </location>
</feature>
<evidence type="ECO:0000256" key="1">
    <source>
        <dbReference type="SAM" id="Phobius"/>
    </source>
</evidence>
<dbReference type="Proteomes" id="UP000075881">
    <property type="component" value="Unassembled WGS sequence"/>
</dbReference>
<evidence type="ECO:0000313" key="3">
    <source>
        <dbReference type="Proteomes" id="UP000075881"/>
    </source>
</evidence>
<feature type="transmembrane region" description="Helical" evidence="1">
    <location>
        <begin position="193"/>
        <end position="210"/>
    </location>
</feature>
<keyword evidence="1" id="KW-0812">Transmembrane</keyword>
<name>A0A182JQW2_9DIPT</name>
<proteinExistence type="predicted"/>
<keyword evidence="1" id="KW-0472">Membrane</keyword>
<dbReference type="VEuPathDB" id="VectorBase:ACHR000894"/>
<protein>
    <submittedName>
        <fullName evidence="2">Uncharacterized protein</fullName>
    </submittedName>
</protein>
<feature type="transmembrane region" description="Helical" evidence="1">
    <location>
        <begin position="84"/>
        <end position="103"/>
    </location>
</feature>
<organism evidence="2 3">
    <name type="scientific">Anopheles christyi</name>
    <dbReference type="NCBI Taxonomy" id="43041"/>
    <lineage>
        <taxon>Eukaryota</taxon>
        <taxon>Metazoa</taxon>
        <taxon>Ecdysozoa</taxon>
        <taxon>Arthropoda</taxon>
        <taxon>Hexapoda</taxon>
        <taxon>Insecta</taxon>
        <taxon>Pterygota</taxon>
        <taxon>Neoptera</taxon>
        <taxon>Endopterygota</taxon>
        <taxon>Diptera</taxon>
        <taxon>Nematocera</taxon>
        <taxon>Culicoidea</taxon>
        <taxon>Culicidae</taxon>
        <taxon>Anophelinae</taxon>
        <taxon>Anopheles</taxon>
    </lineage>
</organism>
<reference evidence="2" key="2">
    <citation type="submission" date="2020-05" db="UniProtKB">
        <authorList>
            <consortium name="EnsemblMetazoa"/>
        </authorList>
    </citation>
    <scope>IDENTIFICATION</scope>
    <source>
        <strain evidence="2">ACHKN1017</strain>
    </source>
</reference>
<dbReference type="AlphaFoldDB" id="A0A182JQW2"/>
<feature type="transmembrane region" description="Helical" evidence="1">
    <location>
        <begin position="161"/>
        <end position="187"/>
    </location>
</feature>
<evidence type="ECO:0000313" key="2">
    <source>
        <dbReference type="EnsemblMetazoa" id="ACHR000894-PA"/>
    </source>
</evidence>
<reference evidence="3" key="1">
    <citation type="submission" date="2013-03" db="EMBL/GenBank/DDBJ databases">
        <title>The Genome Sequence of Anopheles christyi ACHKN1017.</title>
        <authorList>
            <consortium name="The Broad Institute Genomics Platform"/>
            <person name="Neafsey D.E."/>
            <person name="Besansky N."/>
            <person name="Walker B."/>
            <person name="Young S.K."/>
            <person name="Zeng Q."/>
            <person name="Gargeya S."/>
            <person name="Fitzgerald M."/>
            <person name="Haas B."/>
            <person name="Abouelleil A."/>
            <person name="Allen A.W."/>
            <person name="Alvarado L."/>
            <person name="Arachchi H.M."/>
            <person name="Berlin A.M."/>
            <person name="Chapman S.B."/>
            <person name="Gainer-Dewar J."/>
            <person name="Goldberg J."/>
            <person name="Griggs A."/>
            <person name="Gujja S."/>
            <person name="Hansen M."/>
            <person name="Howarth C."/>
            <person name="Imamovic A."/>
            <person name="Ireland A."/>
            <person name="Larimer J."/>
            <person name="McCowan C."/>
            <person name="Murphy C."/>
            <person name="Pearson M."/>
            <person name="Poon T.W."/>
            <person name="Priest M."/>
            <person name="Roberts A."/>
            <person name="Saif S."/>
            <person name="Shea T."/>
            <person name="Sisk P."/>
            <person name="Sykes S."/>
            <person name="Wortman J."/>
            <person name="Nusbaum C."/>
            <person name="Birren B."/>
        </authorList>
    </citation>
    <scope>NUCLEOTIDE SEQUENCE [LARGE SCALE GENOMIC DNA]</scope>
    <source>
        <strain evidence="3">ACHKN1017</strain>
    </source>
</reference>
<dbReference type="EnsemblMetazoa" id="ACHR000894-RA">
    <property type="protein sequence ID" value="ACHR000894-PA"/>
    <property type="gene ID" value="ACHR000894"/>
</dbReference>